<sequence>MGFRVAVRFGDSDSGVLCVEESRDGRGTRILGWLRDLVIATLERFWVVAKGWLFVAGARRTKGDDISEDDAPSTSGRQFPEGADGDLLHADVPKHIGQSPIPAYEPTFD</sequence>
<keyword evidence="3" id="KW-1185">Reference proteome</keyword>
<feature type="region of interest" description="Disordered" evidence="1">
    <location>
        <begin position="62"/>
        <end position="109"/>
    </location>
</feature>
<dbReference type="AlphaFoldDB" id="A0A0S3T8V1"/>
<dbReference type="EMBL" id="AP015044">
    <property type="protein sequence ID" value="BAU01663.1"/>
    <property type="molecule type" value="Genomic_DNA"/>
</dbReference>
<dbReference type="Proteomes" id="UP000291084">
    <property type="component" value="Chromosome 11"/>
</dbReference>
<protein>
    <submittedName>
        <fullName evidence="2">Uncharacterized protein</fullName>
    </submittedName>
</protein>
<reference evidence="2 3" key="1">
    <citation type="journal article" date="2015" name="Sci. Rep.">
        <title>The power of single molecule real-time sequencing technology in the de novo assembly of a eukaryotic genome.</title>
        <authorList>
            <person name="Sakai H."/>
            <person name="Naito K."/>
            <person name="Ogiso-Tanaka E."/>
            <person name="Takahashi Y."/>
            <person name="Iseki K."/>
            <person name="Muto C."/>
            <person name="Satou K."/>
            <person name="Teruya K."/>
            <person name="Shiroma A."/>
            <person name="Shimoji M."/>
            <person name="Hirano T."/>
            <person name="Itoh T."/>
            <person name="Kaga A."/>
            <person name="Tomooka N."/>
        </authorList>
    </citation>
    <scope>NUCLEOTIDE SEQUENCE [LARGE SCALE GENOMIC DNA]</scope>
    <source>
        <strain evidence="3">cv. Shumari</strain>
    </source>
</reference>
<evidence type="ECO:0000313" key="3">
    <source>
        <dbReference type="Proteomes" id="UP000291084"/>
    </source>
</evidence>
<evidence type="ECO:0000256" key="1">
    <source>
        <dbReference type="SAM" id="MobiDB-lite"/>
    </source>
</evidence>
<gene>
    <name evidence="2" type="primary">Vigan.11G093800</name>
    <name evidence="2" type="ORF">VIGAN_11093800</name>
</gene>
<accession>A0A0S3T8V1</accession>
<name>A0A0S3T8V1_PHAAN</name>
<evidence type="ECO:0000313" key="2">
    <source>
        <dbReference type="EMBL" id="BAU01663.1"/>
    </source>
</evidence>
<proteinExistence type="predicted"/>
<organism evidence="2 3">
    <name type="scientific">Vigna angularis var. angularis</name>
    <dbReference type="NCBI Taxonomy" id="157739"/>
    <lineage>
        <taxon>Eukaryota</taxon>
        <taxon>Viridiplantae</taxon>
        <taxon>Streptophyta</taxon>
        <taxon>Embryophyta</taxon>
        <taxon>Tracheophyta</taxon>
        <taxon>Spermatophyta</taxon>
        <taxon>Magnoliopsida</taxon>
        <taxon>eudicotyledons</taxon>
        <taxon>Gunneridae</taxon>
        <taxon>Pentapetalae</taxon>
        <taxon>rosids</taxon>
        <taxon>fabids</taxon>
        <taxon>Fabales</taxon>
        <taxon>Fabaceae</taxon>
        <taxon>Papilionoideae</taxon>
        <taxon>50 kb inversion clade</taxon>
        <taxon>NPAAA clade</taxon>
        <taxon>indigoferoid/millettioid clade</taxon>
        <taxon>Phaseoleae</taxon>
        <taxon>Vigna</taxon>
    </lineage>
</organism>